<dbReference type="GeneID" id="74950384"/>
<gene>
    <name evidence="1" type="ORF">NCTC11544_05732</name>
</gene>
<evidence type="ECO:0000313" key="1">
    <source>
        <dbReference type="EMBL" id="SUI93277.1"/>
    </source>
</evidence>
<dbReference type="PROSITE" id="PS51257">
    <property type="entry name" value="PROKAR_LIPOPROTEIN"/>
    <property type="match status" value="1"/>
</dbReference>
<evidence type="ECO:0008006" key="3">
    <source>
        <dbReference type="Google" id="ProtNLM"/>
    </source>
</evidence>
<organism evidence="1 2">
    <name type="scientific">Serratia quinivorans</name>
    <dbReference type="NCBI Taxonomy" id="137545"/>
    <lineage>
        <taxon>Bacteria</taxon>
        <taxon>Pseudomonadati</taxon>
        <taxon>Pseudomonadota</taxon>
        <taxon>Gammaproteobacteria</taxon>
        <taxon>Enterobacterales</taxon>
        <taxon>Yersiniaceae</taxon>
        <taxon>Serratia</taxon>
    </lineage>
</organism>
<protein>
    <recommendedName>
        <fullName evidence="3">Lipoprotein</fullName>
    </recommendedName>
</protein>
<accession>A0A2X2H610</accession>
<proteinExistence type="predicted"/>
<dbReference type="AlphaFoldDB" id="A0A2X2H610"/>
<sequence length="132" mass="14164">MNYNKIMASAAFIASLTGCQPTPPSFVKNANALLEKQISQIANDKAHCQYTSNSGFWLSACSLSGSHPTPLFALLEPEGVMQANDNLAIFVVSINDDARHFAKQPGFTIPVTVRKMPIDADKVIKSLPSAGL</sequence>
<reference evidence="1 2" key="1">
    <citation type="submission" date="2018-06" db="EMBL/GenBank/DDBJ databases">
        <authorList>
            <consortium name="Pathogen Informatics"/>
            <person name="Doyle S."/>
        </authorList>
    </citation>
    <scope>NUCLEOTIDE SEQUENCE [LARGE SCALE GENOMIC DNA]</scope>
    <source>
        <strain evidence="1 2">NCTC11544</strain>
    </source>
</reference>
<dbReference type="Proteomes" id="UP000255529">
    <property type="component" value="Unassembled WGS sequence"/>
</dbReference>
<dbReference type="EMBL" id="UGYN01000002">
    <property type="protein sequence ID" value="SUI93277.1"/>
    <property type="molecule type" value="Genomic_DNA"/>
</dbReference>
<name>A0A2X2H610_9GAMM</name>
<dbReference type="RefSeq" id="WP_012006482.1">
    <property type="nucleotide sequence ID" value="NZ_CAMKHO010000001.1"/>
</dbReference>
<evidence type="ECO:0000313" key="2">
    <source>
        <dbReference type="Proteomes" id="UP000255529"/>
    </source>
</evidence>